<name>A0AAW1PEC4_9CHLO</name>
<dbReference type="EMBL" id="JALJOR010000013">
    <property type="protein sequence ID" value="KAK9806902.1"/>
    <property type="molecule type" value="Genomic_DNA"/>
</dbReference>
<dbReference type="GO" id="GO:0030030">
    <property type="term" value="P:cell projection organization"/>
    <property type="evidence" value="ECO:0007669"/>
    <property type="project" value="UniProtKB-KW"/>
</dbReference>
<keyword evidence="6" id="KW-0206">Cytoskeleton</keyword>
<keyword evidence="4" id="KW-0963">Cytoplasm</keyword>
<organism evidence="9 10">
    <name type="scientific">[Myrmecia] bisecta</name>
    <dbReference type="NCBI Taxonomy" id="41462"/>
    <lineage>
        <taxon>Eukaryota</taxon>
        <taxon>Viridiplantae</taxon>
        <taxon>Chlorophyta</taxon>
        <taxon>core chlorophytes</taxon>
        <taxon>Trebouxiophyceae</taxon>
        <taxon>Trebouxiales</taxon>
        <taxon>Trebouxiaceae</taxon>
        <taxon>Myrmecia</taxon>
    </lineage>
</organism>
<evidence type="ECO:0000256" key="7">
    <source>
        <dbReference type="ARBA" id="ARBA00023273"/>
    </source>
</evidence>
<evidence type="ECO:0000313" key="10">
    <source>
        <dbReference type="Proteomes" id="UP001489004"/>
    </source>
</evidence>
<dbReference type="Pfam" id="PF09398">
    <property type="entry name" value="FOP_dimer"/>
    <property type="match status" value="1"/>
</dbReference>
<protein>
    <recommendedName>
        <fullName evidence="8">FGFR1 oncogene partner (FOP) N-terminal dimerisation domain-containing protein</fullName>
    </recommendedName>
</protein>
<dbReference type="PANTHER" id="PTHR15431">
    <property type="entry name" value="FGFR1 ONCOGENE PARTNER/LISH DOMAIN-CONTAINING PROTEIN"/>
    <property type="match status" value="1"/>
</dbReference>
<keyword evidence="7" id="KW-0966">Cell projection</keyword>
<comment type="caution">
    <text evidence="9">The sequence shown here is derived from an EMBL/GenBank/DDBJ whole genome shotgun (WGS) entry which is preliminary data.</text>
</comment>
<dbReference type="GO" id="GO:0034453">
    <property type="term" value="P:microtubule anchoring"/>
    <property type="evidence" value="ECO:0007669"/>
    <property type="project" value="InterPro"/>
</dbReference>
<dbReference type="InterPro" id="IPR018993">
    <property type="entry name" value="FOP_dimerisation-dom_N"/>
</dbReference>
<reference evidence="9 10" key="1">
    <citation type="journal article" date="2024" name="Nat. Commun.">
        <title>Phylogenomics reveals the evolutionary origins of lichenization in chlorophyte algae.</title>
        <authorList>
            <person name="Puginier C."/>
            <person name="Libourel C."/>
            <person name="Otte J."/>
            <person name="Skaloud P."/>
            <person name="Haon M."/>
            <person name="Grisel S."/>
            <person name="Petersen M."/>
            <person name="Berrin J.G."/>
            <person name="Delaux P.M."/>
            <person name="Dal Grande F."/>
            <person name="Keller J."/>
        </authorList>
    </citation>
    <scope>NUCLEOTIDE SEQUENCE [LARGE SCALE GENOMIC DNA]</scope>
    <source>
        <strain evidence="9 10">SAG 2043</strain>
    </source>
</reference>
<evidence type="ECO:0000256" key="4">
    <source>
        <dbReference type="ARBA" id="ARBA00022490"/>
    </source>
</evidence>
<evidence type="ECO:0000313" key="9">
    <source>
        <dbReference type="EMBL" id="KAK9806902.1"/>
    </source>
</evidence>
<dbReference type="Proteomes" id="UP001489004">
    <property type="component" value="Unassembled WGS sequence"/>
</dbReference>
<keyword evidence="10" id="KW-1185">Reference proteome</keyword>
<evidence type="ECO:0000256" key="6">
    <source>
        <dbReference type="ARBA" id="ARBA00023212"/>
    </source>
</evidence>
<sequence>MASAAELKWVLQESLERNGAMRKLKAQVRAEVFHALEEQTGGAEERLSSENLLINELLREYCNFNHYRNTLSVLLPETGQPEKAPFSRVFLAKKLGVADDATSRKLPLIYALVAQAQQATSYQPSPGTDADS</sequence>
<keyword evidence="5" id="KW-0970">Cilium biogenesis/degradation</keyword>
<evidence type="ECO:0000259" key="8">
    <source>
        <dbReference type="Pfam" id="PF09398"/>
    </source>
</evidence>
<accession>A0AAW1PEC4</accession>
<evidence type="ECO:0000256" key="1">
    <source>
        <dbReference type="ARBA" id="ARBA00004120"/>
    </source>
</evidence>
<dbReference type="Gene3D" id="1.20.960.40">
    <property type="match status" value="1"/>
</dbReference>
<dbReference type="InterPro" id="IPR006594">
    <property type="entry name" value="LisH"/>
</dbReference>
<comment type="subcellular location">
    <subcellularLocation>
        <location evidence="1">Cytoplasm</location>
        <location evidence="1">Cytoskeleton</location>
        <location evidence="1">Cilium basal body</location>
    </subcellularLocation>
    <subcellularLocation>
        <location evidence="2">Cytoplasm</location>
        <location evidence="2">Cytoskeleton</location>
        <location evidence="2">Microtubule organizing center</location>
        <location evidence="2">Centrosome</location>
    </subcellularLocation>
</comment>
<feature type="domain" description="FGFR1 oncogene partner (FOP) N-terminal dimerisation" evidence="8">
    <location>
        <begin position="50"/>
        <end position="115"/>
    </location>
</feature>
<evidence type="ECO:0000256" key="5">
    <source>
        <dbReference type="ARBA" id="ARBA00022794"/>
    </source>
</evidence>
<dbReference type="GO" id="GO:0005815">
    <property type="term" value="C:microtubule organizing center"/>
    <property type="evidence" value="ECO:0007669"/>
    <property type="project" value="InterPro"/>
</dbReference>
<gene>
    <name evidence="9" type="ORF">WJX72_006875</name>
</gene>
<dbReference type="PROSITE" id="PS50896">
    <property type="entry name" value="LISH"/>
    <property type="match status" value="1"/>
</dbReference>
<evidence type="ECO:0000256" key="3">
    <source>
        <dbReference type="ARBA" id="ARBA00005385"/>
    </source>
</evidence>
<dbReference type="AlphaFoldDB" id="A0AAW1PEC4"/>
<evidence type="ECO:0000256" key="2">
    <source>
        <dbReference type="ARBA" id="ARBA00004300"/>
    </source>
</evidence>
<comment type="similarity">
    <text evidence="3">Belongs to the CEP43 family.</text>
</comment>
<dbReference type="PANTHER" id="PTHR15431:SF4">
    <property type="entry name" value="PROTEIN TONNEAU 1B"/>
    <property type="match status" value="1"/>
</dbReference>
<proteinExistence type="inferred from homology"/>